<dbReference type="Proteomes" id="UP000249886">
    <property type="component" value="Unassembled WGS sequence"/>
</dbReference>
<dbReference type="GeneID" id="84573752"/>
<accession>A0A6G9D6S4</accession>
<name>A0A6G9D6S4_9CORY</name>
<dbReference type="AlphaFoldDB" id="A0A6G9D6S4"/>
<dbReference type="RefSeq" id="WP_040431742.1">
    <property type="nucleotide sequence ID" value="NZ_CP050134.2"/>
</dbReference>
<evidence type="ECO:0000313" key="1">
    <source>
        <dbReference type="EMBL" id="SPW28149.1"/>
    </source>
</evidence>
<evidence type="ECO:0000313" key="2">
    <source>
        <dbReference type="Proteomes" id="UP000249886"/>
    </source>
</evidence>
<comment type="caution">
    <text evidence="1">The sequence shown here is derived from an EMBL/GenBank/DDBJ whole genome shotgun (WGS) entry which is preliminary data.</text>
</comment>
<organism evidence="1 2">
    <name type="scientific">Corynebacterium matruchotii</name>
    <dbReference type="NCBI Taxonomy" id="43768"/>
    <lineage>
        <taxon>Bacteria</taxon>
        <taxon>Bacillati</taxon>
        <taxon>Actinomycetota</taxon>
        <taxon>Actinomycetes</taxon>
        <taxon>Mycobacteriales</taxon>
        <taxon>Corynebacteriaceae</taxon>
        <taxon>Corynebacterium</taxon>
    </lineage>
</organism>
<sequence>MFPAAGCSINDTYEHFIDTWRDVTLTDSSFTSILTLKGTVNLNGNDYYAVADLDPVTGEVMLLDLNFPEHRNDEWDTIEGIELQTCSARLLAARLSLLDPPAYFNLPCVEWPKAHMAFFVFEDVPRTICWYKA</sequence>
<protein>
    <submittedName>
        <fullName evidence="1">Uncharacterized protein</fullName>
    </submittedName>
</protein>
<proteinExistence type="predicted"/>
<reference evidence="1 2" key="1">
    <citation type="submission" date="2018-06" db="EMBL/GenBank/DDBJ databases">
        <authorList>
            <consortium name="Pathogen Informatics"/>
            <person name="Doyle S."/>
        </authorList>
    </citation>
    <scope>NUCLEOTIDE SEQUENCE [LARGE SCALE GENOMIC DNA]</scope>
    <source>
        <strain evidence="1 2">NCTC10254</strain>
    </source>
</reference>
<gene>
    <name evidence="1" type="ORF">NCTC10254_01175</name>
</gene>
<dbReference type="EMBL" id="UARK01000005">
    <property type="protein sequence ID" value="SPW28149.1"/>
    <property type="molecule type" value="Genomic_DNA"/>
</dbReference>